<dbReference type="InterPro" id="IPR003961">
    <property type="entry name" value="FN3_dom"/>
</dbReference>
<dbReference type="SUPFAM" id="SSF49265">
    <property type="entry name" value="Fibronectin type III"/>
    <property type="match status" value="2"/>
</dbReference>
<protein>
    <recommendedName>
        <fullName evidence="1">Fibronectin type-III domain-containing protein</fullName>
    </recommendedName>
</protein>
<dbReference type="InterPro" id="IPR011050">
    <property type="entry name" value="Pectin_lyase_fold/virulence"/>
</dbReference>
<name>A0A559KCW8_9BACL</name>
<dbReference type="NCBIfam" id="TIGR01665">
    <property type="entry name" value="put_anti_recept"/>
    <property type="match status" value="1"/>
</dbReference>
<dbReference type="RefSeq" id="WP_144846635.1">
    <property type="nucleotide sequence ID" value="NZ_VNJI01000011.1"/>
</dbReference>
<feature type="domain" description="Fibronectin type-III" evidence="1">
    <location>
        <begin position="651"/>
        <end position="748"/>
    </location>
</feature>
<dbReference type="SUPFAM" id="SSF51126">
    <property type="entry name" value="Pectin lyase-like"/>
    <property type="match status" value="1"/>
</dbReference>
<accession>A0A559KCW8</accession>
<dbReference type="OrthoDB" id="5090100at2"/>
<proteinExistence type="predicted"/>
<comment type="caution">
    <text evidence="2">The sequence shown here is derived from an EMBL/GenBank/DDBJ whole genome shotgun (WGS) entry which is preliminary data.</text>
</comment>
<dbReference type="Gene3D" id="2.160.20.10">
    <property type="entry name" value="Single-stranded right-handed beta-helix, Pectin lyase-like"/>
    <property type="match status" value="1"/>
</dbReference>
<evidence type="ECO:0000313" key="3">
    <source>
        <dbReference type="Proteomes" id="UP000317036"/>
    </source>
</evidence>
<dbReference type="InterPro" id="IPR006626">
    <property type="entry name" value="PbH1"/>
</dbReference>
<sequence length="2201" mass="237120">MALLDTIDLSQKVRNLDIFLARPDMTIVGILKEAYNKDLHLQLNSIHELKFEMPVYLEIDHQLQLNPNAQTIREGHLLKAVVGTDYRWFIITKITKVMDQDKDIYQIDAFSLGYELKRKRIHKYKVDSVSCSQAISDIVAGTNWNVGSIESSISAKVRSFDMVGRTGLDAILEVAAAFDVLMVLDEINRLVNLVAAENIGTDKGLRFTLGHYLRGVNYEINMDDMCTRLKVYGKNDISIQDQNPNGQSYIEDYSRFLSPFARDAQKNVITHSDYMSDSLANAILDYNDLITLNKTTYSNYLASLATYQSTLTTQQNDMFNLTVQKTQVLDTLALLQDAKNVASYTNTYNGSTLTYTTPLNNFYSYAILCKVSSATNLTVKLDNVTKTITANTWTVLGKLGNGATTTSVQFSGTATNVTVNIVVVSILNSEYTATGNESAIITKYCLDYTQNLINLKQVDINTTNNNITTVNNNIATLRNTLSYANNFTSAQLTELQSFVIEKELVESNYSDSKSLYDYATSKILEINVPQLIVKIDIVNFLQCIEEQWNWDKLVLGDLVTILYEPMNIDINAKISEIQYNFESGEIQLTISNAKIARHTRHKYIKYIYNTANNVMELNNKRYNWDLIGQNFDSRNDRKSTVPADPVVASDGTAITSILNDDGSADIHFNWSYTAYNAATPNGDQYDIDGFIVYVRSLGINENYTFGSNLASEKTYTYQADKRSAIVTGLVPNRYYTFGVQAYRHVDPDINSNGILTSNVIKSTAVNQDPYQPSGTVNVNGNLTGTNAQVNGTPVASITTATSNFGNRNNRNSTTPTTPTIANDATAISIQTNDDGSVDITFDWNYTNGTGNTNPATIDGFYVYTYSSSSSSAYTIGTSSSLEHVLVVKYDQRSVTLYGVSPTKYYTFGVRAYRVVDADINPNGVLVSAIVQPSYASYNPFKPSSVVNINGNVTGTNAQINGTAASTVVTNAGNGNIAYSGTSNTIRNSNPIVNLPTVTGTPFSIFNNPDGSADITVTWAYTESSTSPINGFGIIVYSSGSSTAHTPSITDTVYYVDKASTTFTLYGINPTNYFTFGLFAYRSVDTSVTSSGIIRSNFTTVNPSGNPLQISTGVTVTASISGISTINGVSASTVTTNAGNGNTAYSQTSNTIRNSNAITNVPVAGTTPISVTTNPDSSVDITINWTYTESSTSPINGFGIAVYANTSSTTHTPSLSDTIYYADKSTTNFTIYGANPTTYYTFGIFAYRIVDTSINSGGIIRSTITIINSGGTAYQPATSANFTGSVNGVGASVVSNATTNFNNRNDRMADIPATATGLTLANNLNTDGSADIVFSWAFSGTDNAHNIDGFQVYVYSSTTNATYTIGTSPSLERIYHLPPNQTSFVLYGVTPDRYYTFGVRAVRMVDHDIWSSVAVANQITGDGIVGAIATATPNPYQPSTTPNFTGNVGGTSAGTISTATTNFNSRNDRLSDIPAIPTGLTVNSVLNANGSADLAFSWTFSGSDNQHNIDGFMVSIYTQSSNIAYTFGTSVSAEKTITLDSSKTSYILHGVSPSSYYTFGVRAFRVVDHDVWNTVAAQYQKTGDMIVGSIATYSPNPYQPSSSPNYTGNINGTSASTIAYNSTTSNINLLQNGGSEICTGRFGANIPDGWLTWQPSTLCTFTRRVNDSSWTISGNSSFEINYSGTATTNTNGAYFQDYTRVSAGETYTLSALLEAHRCSGWIRFEYYDSSNTMIGSDNSTSITNISTPTTMTLTKTLPTNCTKLRCLLWKDVQMASQTSSYLFADTVKLEKGSFATPYVEIGNSDAINNATKTSSTVIIADGSTTLNPLRADYVVPAGATNAQDTINTAINALPASGGKIVLLEGTYNVNGAINLKSNVSLEGQGTGTVIKRPTGVTPVFYCISAIGCSNISLESFCVDGSNYAISNGGNNGAVYCGSSTSGIKINNLTVQNWKNSGVGFTGVYGIRVQSCSNLSITNCTFTGNNTCPNILVLDTNNSTIDKNTISASSSNGIYYNGTVDAYNISITNNKISSCSVGIWFDISTGIKTYNSLINNNIITSMTQQGIKSFNGYYTTISGNIIDTASVGIDASDSTSTFITNNIVRNTSDNGINYVQINNGNVSNNVLNGCQTSSLSACLNVVGSYNTIQSNTIRLNGNTAGYAIRVGSGTGNYVTNNDCINGYATSALSDSGTSTNIGSGNRV</sequence>
<dbReference type="Pfam" id="PF24049">
    <property type="entry name" value="YOMG_N"/>
    <property type="match status" value="1"/>
</dbReference>
<evidence type="ECO:0000259" key="1">
    <source>
        <dbReference type="SMART" id="SM00060"/>
    </source>
</evidence>
<dbReference type="Proteomes" id="UP000317036">
    <property type="component" value="Unassembled WGS sequence"/>
</dbReference>
<evidence type="ECO:0000313" key="2">
    <source>
        <dbReference type="EMBL" id="TVY09986.1"/>
    </source>
</evidence>
<dbReference type="InterPro" id="IPR039448">
    <property type="entry name" value="Beta_helix"/>
</dbReference>
<dbReference type="Gene3D" id="2.60.120.260">
    <property type="entry name" value="Galactose-binding domain-like"/>
    <property type="match status" value="1"/>
</dbReference>
<dbReference type="InterPro" id="IPR055783">
    <property type="entry name" value="DUF7359"/>
</dbReference>
<dbReference type="Pfam" id="PF13229">
    <property type="entry name" value="Beta_helix"/>
    <property type="match status" value="1"/>
</dbReference>
<dbReference type="InterPro" id="IPR036116">
    <property type="entry name" value="FN3_sf"/>
</dbReference>
<feature type="domain" description="Fibronectin type-III" evidence="1">
    <location>
        <begin position="1311"/>
        <end position="1408"/>
    </location>
</feature>
<dbReference type="InterPro" id="IPR013783">
    <property type="entry name" value="Ig-like_fold"/>
</dbReference>
<dbReference type="InterPro" id="IPR010572">
    <property type="entry name" value="Tail_dom"/>
</dbReference>
<dbReference type="Pfam" id="PF24058">
    <property type="entry name" value="DUF7359"/>
    <property type="match status" value="6"/>
</dbReference>
<keyword evidence="3" id="KW-1185">Reference proteome</keyword>
<reference evidence="2 3" key="1">
    <citation type="submission" date="2019-07" db="EMBL/GenBank/DDBJ databases">
        <authorList>
            <person name="Kim J."/>
        </authorList>
    </citation>
    <scope>NUCLEOTIDE SEQUENCE [LARGE SCALE GENOMIC DNA]</scope>
    <source>
        <strain evidence="2 3">JC52</strain>
    </source>
</reference>
<dbReference type="InterPro" id="IPR057796">
    <property type="entry name" value="YOMG-like_N"/>
</dbReference>
<dbReference type="Gene3D" id="2.60.40.10">
    <property type="entry name" value="Immunoglobulins"/>
    <property type="match status" value="3"/>
</dbReference>
<dbReference type="InterPro" id="IPR007119">
    <property type="entry name" value="Phage_tail_spike_N"/>
</dbReference>
<dbReference type="EMBL" id="VNJI01000011">
    <property type="protein sequence ID" value="TVY09986.1"/>
    <property type="molecule type" value="Genomic_DNA"/>
</dbReference>
<dbReference type="SMART" id="SM00710">
    <property type="entry name" value="PbH1"/>
    <property type="match status" value="9"/>
</dbReference>
<gene>
    <name evidence="2" type="ORF">FPZ49_11485</name>
</gene>
<feature type="domain" description="Fibronectin type-III" evidence="1">
    <location>
        <begin position="1473"/>
        <end position="1570"/>
    </location>
</feature>
<dbReference type="CDD" id="cd00063">
    <property type="entry name" value="FN3"/>
    <property type="match status" value="1"/>
</dbReference>
<dbReference type="SMART" id="SM00060">
    <property type="entry name" value="FN3"/>
    <property type="match status" value="4"/>
</dbReference>
<dbReference type="InterPro" id="IPR012334">
    <property type="entry name" value="Pectin_lyas_fold"/>
</dbReference>
<organism evidence="2 3">
    <name type="scientific">Paenibacillus cremeus</name>
    <dbReference type="NCBI Taxonomy" id="2163881"/>
    <lineage>
        <taxon>Bacteria</taxon>
        <taxon>Bacillati</taxon>
        <taxon>Bacillota</taxon>
        <taxon>Bacilli</taxon>
        <taxon>Bacillales</taxon>
        <taxon>Paenibacillaceae</taxon>
        <taxon>Paenibacillus</taxon>
    </lineage>
</organism>
<dbReference type="Pfam" id="PF06605">
    <property type="entry name" value="Prophage_tail"/>
    <property type="match status" value="2"/>
</dbReference>
<feature type="domain" description="Fibronectin type-III" evidence="1">
    <location>
        <begin position="1161"/>
        <end position="1252"/>
    </location>
</feature>